<evidence type="ECO:0000256" key="4">
    <source>
        <dbReference type="ARBA" id="ARBA00023054"/>
    </source>
</evidence>
<dbReference type="InterPro" id="IPR048724">
    <property type="entry name" value="NuMA_N_HOOK"/>
</dbReference>
<dbReference type="GO" id="GO:0005813">
    <property type="term" value="C:centrosome"/>
    <property type="evidence" value="ECO:0007669"/>
    <property type="project" value="TreeGrafter"/>
</dbReference>
<feature type="compositionally biased region" description="Basic and acidic residues" evidence="6">
    <location>
        <begin position="42"/>
        <end position="53"/>
    </location>
</feature>
<protein>
    <recommendedName>
        <fullName evidence="7">Nuclear mitotic apparatus protein 1 N-terminal hook domain-containing protein</fullName>
    </recommendedName>
</protein>
<keyword evidence="9" id="KW-1185">Reference proteome</keyword>
<feature type="compositionally biased region" description="Polar residues" evidence="6">
    <location>
        <begin position="1513"/>
        <end position="1544"/>
    </location>
</feature>
<dbReference type="CDD" id="cd22224">
    <property type="entry name" value="HkD_NuMA"/>
    <property type="match status" value="1"/>
</dbReference>
<keyword evidence="3" id="KW-0597">Phosphoprotein</keyword>
<feature type="compositionally biased region" description="Low complexity" evidence="6">
    <location>
        <begin position="1127"/>
        <end position="1137"/>
    </location>
</feature>
<feature type="compositionally biased region" description="Low complexity" evidence="6">
    <location>
        <begin position="1555"/>
        <end position="1569"/>
    </location>
</feature>
<comment type="caution">
    <text evidence="8">The sequence shown here is derived from an EMBL/GenBank/DDBJ whole genome shotgun (WGS) entry which is preliminary data.</text>
</comment>
<feature type="region of interest" description="Disordered" evidence="6">
    <location>
        <begin position="1115"/>
        <end position="1144"/>
    </location>
</feature>
<feature type="region of interest" description="Disordered" evidence="6">
    <location>
        <begin position="1640"/>
        <end position="1723"/>
    </location>
</feature>
<dbReference type="GO" id="GO:0005737">
    <property type="term" value="C:cytoplasm"/>
    <property type="evidence" value="ECO:0007669"/>
    <property type="project" value="UniProtKB-SubCell"/>
</dbReference>
<feature type="region of interest" description="Disordered" evidence="6">
    <location>
        <begin position="1596"/>
        <end position="1627"/>
    </location>
</feature>
<accession>A0A3M0KY05</accession>
<keyword evidence="4 5" id="KW-0175">Coiled coil</keyword>
<dbReference type="CDD" id="cd22298">
    <property type="entry name" value="NuMA_LGNBD"/>
    <property type="match status" value="1"/>
</dbReference>
<feature type="region of interest" description="Disordered" evidence="6">
    <location>
        <begin position="732"/>
        <end position="751"/>
    </location>
</feature>
<feature type="region of interest" description="Disordered" evidence="6">
    <location>
        <begin position="1739"/>
        <end position="1787"/>
    </location>
</feature>
<dbReference type="GO" id="GO:0008017">
    <property type="term" value="F:microtubule binding"/>
    <property type="evidence" value="ECO:0007669"/>
    <property type="project" value="TreeGrafter"/>
</dbReference>
<evidence type="ECO:0000256" key="3">
    <source>
        <dbReference type="ARBA" id="ARBA00022553"/>
    </source>
</evidence>
<feature type="compositionally biased region" description="Low complexity" evidence="6">
    <location>
        <begin position="1406"/>
        <end position="1421"/>
    </location>
</feature>
<dbReference type="InterPro" id="IPR048726">
    <property type="entry name" value="NuMA_LGNBD"/>
</dbReference>
<feature type="compositionally biased region" description="Low complexity" evidence="6">
    <location>
        <begin position="1702"/>
        <end position="1723"/>
    </location>
</feature>
<feature type="coiled-coil region" evidence="5">
    <location>
        <begin position="303"/>
        <end position="337"/>
    </location>
</feature>
<name>A0A3M0KY05_HIRRU</name>
<feature type="region of interest" description="Disordered" evidence="6">
    <location>
        <begin position="1397"/>
        <end position="1429"/>
    </location>
</feature>
<evidence type="ECO:0000313" key="8">
    <source>
        <dbReference type="EMBL" id="RMC11997.1"/>
    </source>
</evidence>
<evidence type="ECO:0000256" key="1">
    <source>
        <dbReference type="ARBA" id="ARBA00004496"/>
    </source>
</evidence>
<dbReference type="SUPFAM" id="SSF116907">
    <property type="entry name" value="Hook domain"/>
    <property type="match status" value="1"/>
</dbReference>
<feature type="compositionally biased region" description="Gly residues" evidence="6">
    <location>
        <begin position="1"/>
        <end position="24"/>
    </location>
</feature>
<dbReference type="PANTHER" id="PTHR18902">
    <property type="entry name" value="NUCLEAR MITOTIC APPARATUS PROTEIN 1-RELATED"/>
    <property type="match status" value="1"/>
</dbReference>
<evidence type="ECO:0000313" key="9">
    <source>
        <dbReference type="Proteomes" id="UP000269221"/>
    </source>
</evidence>
<gene>
    <name evidence="8" type="ORF">DUI87_11130</name>
</gene>
<dbReference type="GO" id="GO:0005876">
    <property type="term" value="C:spindle microtubule"/>
    <property type="evidence" value="ECO:0007669"/>
    <property type="project" value="TreeGrafter"/>
</dbReference>
<dbReference type="EMBL" id="QRBI01000107">
    <property type="protein sequence ID" value="RMC11997.1"/>
    <property type="molecule type" value="Genomic_DNA"/>
</dbReference>
<keyword evidence="2" id="KW-0963">Cytoplasm</keyword>
<comment type="subcellular location">
    <subcellularLocation>
        <location evidence="1">Cytoplasm</location>
    </subcellularLocation>
</comment>
<dbReference type="Pfam" id="PF21670">
    <property type="entry name" value="HOOK_N_NuMA"/>
    <property type="match status" value="1"/>
</dbReference>
<dbReference type="GO" id="GO:0000922">
    <property type="term" value="C:spindle pole"/>
    <property type="evidence" value="ECO:0007669"/>
    <property type="project" value="TreeGrafter"/>
</dbReference>
<sequence>MGRSGGGRCRSNKSGGGPGTGGFGVVQEDPYESGPGDPGDAEDGRDPQPRSRWTDGSGSSVVSKGTTTGWLCCAEQLQILTRLLAHHHAGVQVQYRVRSPLLIWVNSTKVCPDPLNDLSQLQDCSVFIRIIHKIHGSKEGESVLEQPLPERISFIHGFLQKHCRHKLAAENLVSAQKLLDGEELALAKVAVLLLYHTSMSSKNPGDWNEFDYKTQVELASILKFVLDNEECLNENLEPFLQRKAEPSLSSSSFEEHSPLLSLPHKREVRFLELQRIASFPSTSLPSAPSSPMGDIMQTPQFQLRRLKEQLAFERENREELEVEVAESQKLVMEKDAQITTMQQRMDRLAKLNEKQAEDQLEPKEMEELREKNESLVGRLHEAFRQCQDLKTEKAQMDRKINQLSEENGELSFKLREIASNMVQLQRALNELSEEHNSAMAQSQEKQQQLEKELHAALQDKKCSEEKIEILQGKISMLEDQLAKLEECSTQEKGEVMGDILKLEELKQEVSSLTAKGVQLEEEKQQLDSLVSSLQNSLSESHRAQERLKRDLQVRAAESQAEQLAALSAQHEQTLRERDSALQQLQQANASLSSQLQAVDQEKAALSCKVGELEAQILELGAQRQEGLAAEALKAQLQELEGRLKESQQRLAEREKVARENSRLQEQLLFLEESLRNTEGILEDEKRRAAECLEGNLARIAELEAERQQLVQDREPALPKRGEELATCQVLEESQEPPMGASPAAQRKDEECRRLKEEMRALSQEHSRACQQLQAEQEKVAVLEAQAERLAGLQADLSSTQAWAKEKESEEQKLRVEISSLKEKMAVAERTAAQRVAKLEADAQRAAEALEGVSQQLSQEKLKSKELEGTADQLRIAEKELVSLRSAVQEKESWKEQVSQCVQEMERKNSLIGSLEHEVSVLRRQVTEKEAESKELKRLILAESEKSKKLEERLRVLQTEMATAASRAAERCSLMKVEVQRCQEEMEKQRMTIEALKRDRHCQSEREDELRQEAKACQDKCLQKEQLLAALQQELDGAQAERASLESQHRRDLEQRAKATSTLQAELAQAKLEAAEVPSLREQLAEQDRAVQRLQAEAAEVGTRLAGLQQANAQLAKENQGLSKSRSQGQQQLEAELGQARERHRQELEQLRAASEKLVTSSRQEAKEAVQKLEDLSKEYESSKAAALEERKKLLEAKQRLTAQVEQLEIIQKDQTKQVEELNKKLTQHEKAALTQQQRVKALEEELQAAVTSHQEQVAELQVQLTQKEQAAESYKGQMEKAKSHYDAKKQQNQELLEKLKAMEHLQKENTELQSKSERLAKELQQSILQAKESEMSCKNLTSQIHSLEVQVEVAKRQVQELSKFQVMTTTVKGQESSCQSVADQSTDSLDEAQLLNSTRKATSSQLEVSVVPSDSEESPLSQRPPQRKPSLESLYFTPILCETPSQLESSANLPGDLSLDSGCKTRSARRRTTINITMTDKQTDSEELVSIKNIPLARSTKTSSPAKGRLRSGASTRSLTSFPSQETLVKLETSSPEKTPSNSGLLGLPGYRPVTRSSLRLQRTSSSSLGRNTINLGMCQDEPEQLDDWNRIAELQRRNQARPPHLKTSYPLESMPSTSLGTITDEDVKMGDPEETLRRASMQPSQLMAASSEAGSQGSSITTRQQRKRLLDETHQGPDTPPSKKPTSCFPRPQTTQDRGEQSGSQVSQESEQPARAMQAQRRQSMAFSILNTPRELGRRLLRRAVAQRSTPTASSSGGGARRSSRIATAKSPKGKAGRQSRKDNRS</sequence>
<feature type="region of interest" description="Disordered" evidence="6">
    <location>
        <begin position="1499"/>
        <end position="1579"/>
    </location>
</feature>
<evidence type="ECO:0000256" key="5">
    <source>
        <dbReference type="SAM" id="Coils"/>
    </source>
</evidence>
<evidence type="ECO:0000259" key="7">
    <source>
        <dbReference type="Pfam" id="PF21670"/>
    </source>
</evidence>
<feature type="region of interest" description="Disordered" evidence="6">
    <location>
        <begin position="1039"/>
        <end position="1059"/>
    </location>
</feature>
<feature type="region of interest" description="Disordered" evidence="6">
    <location>
        <begin position="1"/>
        <end position="62"/>
    </location>
</feature>
<feature type="compositionally biased region" description="Low complexity" evidence="6">
    <location>
        <begin position="1649"/>
        <end position="1660"/>
    </location>
</feature>
<dbReference type="GO" id="GO:0000132">
    <property type="term" value="P:establishment of mitotic spindle orientation"/>
    <property type="evidence" value="ECO:0007669"/>
    <property type="project" value="TreeGrafter"/>
</dbReference>
<proteinExistence type="predicted"/>
<organism evidence="8 9">
    <name type="scientific">Hirundo rustica rustica</name>
    <dbReference type="NCBI Taxonomy" id="333673"/>
    <lineage>
        <taxon>Eukaryota</taxon>
        <taxon>Metazoa</taxon>
        <taxon>Chordata</taxon>
        <taxon>Craniata</taxon>
        <taxon>Vertebrata</taxon>
        <taxon>Euteleostomi</taxon>
        <taxon>Archelosauria</taxon>
        <taxon>Archosauria</taxon>
        <taxon>Dinosauria</taxon>
        <taxon>Saurischia</taxon>
        <taxon>Theropoda</taxon>
        <taxon>Coelurosauria</taxon>
        <taxon>Aves</taxon>
        <taxon>Neognathae</taxon>
        <taxon>Neoaves</taxon>
        <taxon>Telluraves</taxon>
        <taxon>Australaves</taxon>
        <taxon>Passeriformes</taxon>
        <taxon>Sylvioidea</taxon>
        <taxon>Hirundinidae</taxon>
        <taxon>Hirundo</taxon>
    </lineage>
</organism>
<reference evidence="8 9" key="1">
    <citation type="submission" date="2018-07" db="EMBL/GenBank/DDBJ databases">
        <title>A high quality draft genome assembly of the barn swallow (H. rustica rustica).</title>
        <authorList>
            <person name="Formenti G."/>
            <person name="Chiara M."/>
            <person name="Poveda L."/>
            <person name="Francoijs K.-J."/>
            <person name="Bonisoli-Alquati A."/>
            <person name="Canova L."/>
            <person name="Gianfranceschi L."/>
            <person name="Horner D.S."/>
            <person name="Saino N."/>
        </authorList>
    </citation>
    <scope>NUCLEOTIDE SEQUENCE [LARGE SCALE GENOMIC DNA]</scope>
    <source>
        <strain evidence="8">Chelidonia</strain>
        <tissue evidence="8">Blood</tissue>
    </source>
</reference>
<dbReference type="PANTHER" id="PTHR18902:SF24">
    <property type="entry name" value="NUCLEAR MITOTIC APPARATUS PROTEIN 1"/>
    <property type="match status" value="1"/>
</dbReference>
<feature type="coiled-coil region" evidence="5">
    <location>
        <begin position="365"/>
        <end position="712"/>
    </location>
</feature>
<dbReference type="InterPro" id="IPR051841">
    <property type="entry name" value="MT-Golgi_org_protein"/>
</dbReference>
<dbReference type="Proteomes" id="UP000269221">
    <property type="component" value="Unassembled WGS sequence"/>
</dbReference>
<dbReference type="STRING" id="333673.A0A3M0KY05"/>
<feature type="compositionally biased region" description="Basic and acidic residues" evidence="6">
    <location>
        <begin position="1042"/>
        <end position="1056"/>
    </location>
</feature>
<evidence type="ECO:0000256" key="6">
    <source>
        <dbReference type="SAM" id="MobiDB-lite"/>
    </source>
</evidence>
<feature type="domain" description="Nuclear mitotic apparatus protein 1 N-terminal hook" evidence="7">
    <location>
        <begin position="100"/>
        <end position="243"/>
    </location>
</feature>
<dbReference type="OrthoDB" id="2436455at2759"/>
<evidence type="ECO:0000256" key="2">
    <source>
        <dbReference type="ARBA" id="ARBA00022490"/>
    </source>
</evidence>